<dbReference type="Proteomes" id="UP000014680">
    <property type="component" value="Unassembled WGS sequence"/>
</dbReference>
<feature type="compositionally biased region" description="Polar residues" evidence="5">
    <location>
        <begin position="3284"/>
        <end position="3300"/>
    </location>
</feature>
<feature type="compositionally biased region" description="Polar residues" evidence="5">
    <location>
        <begin position="3258"/>
        <end position="3271"/>
    </location>
</feature>
<evidence type="ECO:0000256" key="1">
    <source>
        <dbReference type="ARBA" id="ARBA00004170"/>
    </source>
</evidence>
<dbReference type="GeneID" id="14886353"/>
<proteinExistence type="inferred from homology"/>
<comment type="subcellular location">
    <subcellularLocation>
        <location evidence="1">Membrane</location>
        <topology evidence="1">Peripheral membrane protein</topology>
    </subcellularLocation>
</comment>
<evidence type="ECO:0000256" key="5">
    <source>
        <dbReference type="SAM" id="MobiDB-lite"/>
    </source>
</evidence>
<sequence length="3389" mass="382693">MKNIVKIIIINYYCLPYNFLICDYKTIKPEKLINTKSLLFSKKEQLKLHTVFEGVVSQVLTAVLGNFIEGLSADQLKLGIIGGVIELHNLEIKKSALDFLNLPVSVSRGVLGNLTVLIPWSDLLNKPIQVLLSDIAGLVEPQKVFVYDENKAKEDLANKKKVTLTEYEIQKAFEETKNAGDGIVTQLIGKIIENIKISIENVHFQFLRPNTEKSALTIGVCIESIDVSTIKNPSIPNTPVFKMKAIKINHFSVYICPNLLIQNYSEYNTKQFLTYMRSLIPSPYSDKGYKNNLLISPTTIELVAAINISKGFNINFSKVVGQVNISDILVTIDKSQYVGVISLLDMFFEYGMSTKYLKYRPQNVPVKTNPKLWWKYIYNVKLDEIKEKNKPKWNGNDNEEYMALYKKTLGYSFLPTLTKKEVTLMDEFESKMETEEILHNRERARREIEAFLIENPQLRKKKSFVEKVKEFCLGFFVKQESLDMKTLTAIGDFKVDPEALHGEPADYKKMKFGVCLNKIQLVLTNENKVIYNSTISDVTAKMILRPQGFILTAEISDMMITENSVEKAWNYIIRKITNEPLVTAQVDMKPLDNKVDLRIGAEVQQIDITLFKQFVINMALFFQIPNTASLEKAKQFTADKFQDVWNTVQEKMGTQGLKTKEEPKRNVTEINATVLAPKIAVLLDETKEETESILVNLGSVKVSTATESDYDIFNINVTDVSIATQIVNANYILPKAADNFIVDPISFETIFGMGVKKQSNLPQMKLSVLFEKIGVEFSVKRYDFLVQFLPKWGSGWEKLSSDHRNIEKVEDKEMNEYLKVLEKSKEEDFKKMKSQIEQIAVMKIEVGIKVIELSLKKKEDEMNDIIRMEISNIQLGIFQKTFEMKVEALVQKIKIFDCICKNENFFIATTNYYDEETFFEAFVEMIQKESPNFKNCEMFVLANIRDFHLALRPETLGELALFAMSLVPPKQSAKSSTSGEILKSPNENDEQLRNSTEEITQVLQNYKNGKKLHEKAKNLLEKLKREDPPELLKKMKIEVNMRKIGLVILNETNEVLKLEVQEIKASIAMYEWGMSVRSSVQRLLVVNMVTQDENNKNVLDTVNNEQLLCAKIKINNLTKQLSVGAIVTQITTNVDMNLIKELLKTVKNEKFMKSIRHSQDYISEGIEDDNQMTTNECVKPRGIICLSDKSEFELLPSTMKITCEIAGPKIKLPINMDAVDFLQINMGNLKIANRSQKSDPIVFDKVIYTPIVETMKVSVDSIQVETSIDTNKTYIVKDIVINAQMETFKWPECFTEEMKENGFLKLKVNIDNIETYICPLQIQKLLEFSNFAQDSLTGDITEVEEMSSNKNMKDVEKKVTLKSDISTEKKYTTNTKQTDGTIEWPPVAKRKPKLIVDAAIRNVCLTLNKTNGVVENDKLMALNLIGLKSQIDMTYDEFIQVGLVVHSLEINDVRTIENKTIALRKCVGCFGTEDLLTTQVMLCLPLKYYSVDQCTIEQPTLCVLPDFIGDVLFIVNEITNLLPKTPVKSDATQMDKTCNTIDNKVAVSDDIIFNTNNILRKVVFDDRMSTKMTKQSSGFLNFLKVGKKDSSETDKLEDLTMLELLRLTYTQTQSSEVTKQINFEGKLKTLTLKSVDSESLIRTIVTKYAVPESTAVDFLSTAYKYNILVRSNKADDDQFERNKTYLFNPVIAEYFSVLNNQKVPVETQVIMDQNVSQRVQNVFANVNINQATLIVVSNEFDLKGEYILARTSLQASVKMAQENMYLSSFLKIHNTDVHRGILENLVNRNIKKELICDSLEITALAKVWQENEKMSIMANLNGTKDLKVFLSFNDINTINTVLDHIVKGLDKNKPVENQPKQEEQQVDNKNESLKPLDDVKTDLKDDKNFAEPEPKNETVISANLSFNPIEVYLVNDLNGRTLPLLKVEVKNTEAEFYMENMVITTKFGTNVCVKFFNDYQMQFEPFISDFGVRGEVEVYQIGISQNVIGSVKVDKITVNICHATILSALNTVASLNNKTKSDKSEVYLTYLNETGEKILIENNDEFASLENDKELPLVFDFEHECQGISTGRNLITKAFQKVVKIDNQSISVDAIVSKNPKLFLIENKTTQTKFNPLISEVVTSEDGRKKLYLHSDVMIENKTDFALEFVVKNTQNSTSFISEKQTTKSLPLCLSRGEIFLKTQNKDGDFTSIGLIEKFFTVQSTTKFYLGKEKETKRVVVSIHSKKVFDDPRSQMIVIKITPTFTLLNSTPYDMTINVSGGTTILNSLNTANFYVSKSEVVNFSISTYQNLEIDKTSEVIGTIELKSAQRAVEVKDSKGRRGFVYADYFTSFSHTEIVLYAAFYVMNYSTHSLFFATPGTMSNKELPGQNEKGLPPKGIPFLILGQEENPADTKLMFHTEFSDFGKSGDALPTSEVGFKKVVDCPRRIPNNIDCIRYEVAMNGRNYTRTRQIKIYDNYIAANSTKFDIKICAGGVENFVKCKPENYNEKDFEKMCCKSLLVGGDDRNFQIGINGEKSIEFPMNEVGEYPLAMKCGKFDVSVKEFKHLTYICLYERSESSPPYRIINNSKLDVTASQDGQNTEIKAQQKIGFYLPNPRKEPVIKLKIGTKEEKIDFNKIDKRYKSIEGIGIKVIVLEGTRTLLIDQDVRSNDERSTKQTNVRMNLLVEGVEVNLSNEWPDDLLSVTLENIEADVSIAGKQLKAILNVDDFQIDNMALDTPYPVLLCKHKEEKSEKKQVLHVTLIKRDVGDIQTLQFEYFTALLQQLDIMVDGTALFGILNYVSSLPFNKVLPEKKGDYNPYLPEIPPKTPPVYLFFKDFQLQPMKFVLTFKLGSASLELLPYNAMTALIHTFGSMLGNLDHSPISINNFFVANCYEKVDRFVSMIVNHVTMQVVKDLYLLLGSADFLGNPVGLVSNVGSGVKAFFYEPIQGLTVSPGEFACGVGRGSKKLLTSTGSGVLNSASKIGNTLATGVAGLTMDEEYIQERQRKMNKKDKGLVGGLTSGLSSFGNGLVGGVKGVFVDPLKGAKDGGISGFGKGIGKGVVGLVTKPITGAVDLVSSTAAGAAESINGDEKEKRKRDPRIYCNEKGMRNYTCDIQKDKLVSGDTPEDCIKQICKNSKEGIEETDEIDDGDILVLTNQRIFVLDTQHLHFKDGVDLSEIKTVSSGMDGIDVILKSGEIMKIKYNKPIKAATLQNRIKKHIPTADASVSTPKEEAKPKESPRENSKSRDFLKMFGKTSSAKSDEKKKEEEQHKLTESKSAQAFGTKQKTPRSNESDKLKVEITASQSSESLAASCATSHETNKSSSSDSESSNNSATLVTFEENSTEGIKSEKIEKKHHGLMSKLKEKNEKRKSQKVEEKKVKEEAKKEKKEDAQSEDKEKKKRFGLF</sequence>
<feature type="compositionally biased region" description="Basic and acidic residues" evidence="5">
    <location>
        <begin position="3345"/>
        <end position="3381"/>
    </location>
</feature>
<dbReference type="InterPro" id="IPR026854">
    <property type="entry name" value="VPS13_N"/>
</dbReference>
<dbReference type="GO" id="GO:0006623">
    <property type="term" value="P:protein targeting to vacuole"/>
    <property type="evidence" value="ECO:0007669"/>
    <property type="project" value="TreeGrafter"/>
</dbReference>
<dbReference type="PANTHER" id="PTHR16166:SF93">
    <property type="entry name" value="INTERMEMBRANE LIPID TRANSFER PROTEIN VPS13"/>
    <property type="match status" value="1"/>
</dbReference>
<keyword evidence="8" id="KW-1185">Reference proteome</keyword>
<feature type="compositionally biased region" description="Polar residues" evidence="5">
    <location>
        <begin position="3317"/>
        <end position="3329"/>
    </location>
</feature>
<evidence type="ECO:0000259" key="6">
    <source>
        <dbReference type="Pfam" id="PF12624"/>
    </source>
</evidence>
<dbReference type="EMBL" id="KB206860">
    <property type="protein sequence ID" value="ELP87402.1"/>
    <property type="molecule type" value="Genomic_DNA"/>
</dbReference>
<dbReference type="RefSeq" id="XP_004254173.1">
    <property type="nucleotide sequence ID" value="XM_004254125.1"/>
</dbReference>
<dbReference type="OrthoDB" id="428159at2759"/>
<feature type="region of interest" description="Disordered" evidence="5">
    <location>
        <begin position="3203"/>
        <end position="3389"/>
    </location>
</feature>
<comment type="function">
    <text evidence="4">Mediates the transfer of lipids between membranes at organelle contact sites.</text>
</comment>
<feature type="compositionally biased region" description="Basic and acidic residues" evidence="5">
    <location>
        <begin position="3272"/>
        <end position="3281"/>
    </location>
</feature>
<dbReference type="GO" id="GO:0016020">
    <property type="term" value="C:membrane"/>
    <property type="evidence" value="ECO:0007669"/>
    <property type="project" value="UniProtKB-SubCell"/>
</dbReference>
<protein>
    <submittedName>
        <fullName evidence="7">Vacuolar protein sorting-associated protein, putative</fullName>
    </submittedName>
</protein>
<dbReference type="InterPro" id="IPR026847">
    <property type="entry name" value="VPS13"/>
</dbReference>
<feature type="region of interest" description="Disordered" evidence="5">
    <location>
        <begin position="970"/>
        <end position="993"/>
    </location>
</feature>
<evidence type="ECO:0000313" key="8">
    <source>
        <dbReference type="Proteomes" id="UP000014680"/>
    </source>
</evidence>
<organism evidence="7 8">
    <name type="scientific">Entamoeba invadens IP1</name>
    <dbReference type="NCBI Taxonomy" id="370355"/>
    <lineage>
        <taxon>Eukaryota</taxon>
        <taxon>Amoebozoa</taxon>
        <taxon>Evosea</taxon>
        <taxon>Archamoebae</taxon>
        <taxon>Mastigamoebida</taxon>
        <taxon>Entamoebidae</taxon>
        <taxon>Entamoeba</taxon>
    </lineage>
</organism>
<evidence type="ECO:0000256" key="4">
    <source>
        <dbReference type="ARBA" id="ARBA00033718"/>
    </source>
</evidence>
<dbReference type="Pfam" id="PF12624">
    <property type="entry name" value="VPS13_N"/>
    <property type="match status" value="1"/>
</dbReference>
<feature type="domain" description="Chorein N-terminal" evidence="6">
    <location>
        <begin position="51"/>
        <end position="450"/>
    </location>
</feature>
<feature type="compositionally biased region" description="Basic and acidic residues" evidence="5">
    <location>
        <begin position="3212"/>
        <end position="3232"/>
    </location>
</feature>
<accession>A0A0A1U0L1</accession>
<comment type="similarity">
    <text evidence="2">Belongs to the VPS13 family.</text>
</comment>
<reference evidence="7 8" key="1">
    <citation type="submission" date="2012-10" db="EMBL/GenBank/DDBJ databases">
        <authorList>
            <person name="Zafar N."/>
            <person name="Inman J."/>
            <person name="Hall N."/>
            <person name="Lorenzi H."/>
            <person name="Caler E."/>
        </authorList>
    </citation>
    <scope>NUCLEOTIDE SEQUENCE [LARGE SCALE GENOMIC DNA]</scope>
    <source>
        <strain evidence="7 8">IP1</strain>
    </source>
</reference>
<feature type="compositionally biased region" description="Basic and acidic residues" evidence="5">
    <location>
        <begin position="3242"/>
        <end position="3257"/>
    </location>
</feature>
<dbReference type="PANTHER" id="PTHR16166">
    <property type="entry name" value="VACUOLAR PROTEIN SORTING-ASSOCIATED PROTEIN VPS13"/>
    <property type="match status" value="1"/>
</dbReference>
<gene>
    <name evidence="7" type="ORF">EIN_096690</name>
</gene>
<feature type="compositionally biased region" description="Low complexity" evidence="5">
    <location>
        <begin position="3304"/>
        <end position="3316"/>
    </location>
</feature>
<feature type="region of interest" description="Disordered" evidence="5">
    <location>
        <begin position="1852"/>
        <end position="1877"/>
    </location>
</feature>
<evidence type="ECO:0000313" key="7">
    <source>
        <dbReference type="EMBL" id="ELP87402.1"/>
    </source>
</evidence>
<name>A0A0A1U0L1_ENTIV</name>
<dbReference type="GO" id="GO:0045053">
    <property type="term" value="P:protein retention in Golgi apparatus"/>
    <property type="evidence" value="ECO:0007669"/>
    <property type="project" value="TreeGrafter"/>
</dbReference>
<dbReference type="KEGG" id="eiv:EIN_096690"/>
<evidence type="ECO:0000256" key="3">
    <source>
        <dbReference type="ARBA" id="ARBA00022448"/>
    </source>
</evidence>
<dbReference type="VEuPathDB" id="AmoebaDB:EIN_096690"/>
<evidence type="ECO:0000256" key="2">
    <source>
        <dbReference type="ARBA" id="ARBA00006545"/>
    </source>
</evidence>
<dbReference type="OMA" id="RHHIGAQ"/>
<keyword evidence="3" id="KW-0813">Transport</keyword>